<dbReference type="RefSeq" id="WP_099142856.1">
    <property type="nucleotide sequence ID" value="NZ_CAWNOR010000056.1"/>
</dbReference>
<dbReference type="AlphaFoldDB" id="A0A2D0L692"/>
<dbReference type="OrthoDB" id="9152014at2"/>
<name>A0A2D0L692_9GAMM</name>
<dbReference type="EMBL" id="NJCX01000022">
    <property type="protein sequence ID" value="PHM70917.1"/>
    <property type="molecule type" value="Genomic_DNA"/>
</dbReference>
<evidence type="ECO:0008006" key="3">
    <source>
        <dbReference type="Google" id="ProtNLM"/>
    </source>
</evidence>
<gene>
    <name evidence="1" type="ORF">Xkoz_02926</name>
</gene>
<proteinExistence type="predicted"/>
<organism evidence="1 2">
    <name type="scientific">Xenorhabdus kozodoii</name>
    <dbReference type="NCBI Taxonomy" id="351676"/>
    <lineage>
        <taxon>Bacteria</taxon>
        <taxon>Pseudomonadati</taxon>
        <taxon>Pseudomonadota</taxon>
        <taxon>Gammaproteobacteria</taxon>
        <taxon>Enterobacterales</taxon>
        <taxon>Morganellaceae</taxon>
        <taxon>Xenorhabdus</taxon>
    </lineage>
</organism>
<accession>A0A2D0L692</accession>
<protein>
    <recommendedName>
        <fullName evidence="3">Transglutaminase-like domain-containing protein</fullName>
    </recommendedName>
</protein>
<reference evidence="1 2" key="1">
    <citation type="journal article" date="2017" name="Nat. Microbiol.">
        <title>Natural product diversity associated with the nematode symbionts Photorhabdus and Xenorhabdus.</title>
        <authorList>
            <person name="Tobias N.J."/>
            <person name="Wolff H."/>
            <person name="Djahanschiri B."/>
            <person name="Grundmann F."/>
            <person name="Kronenwerth M."/>
            <person name="Shi Y.M."/>
            <person name="Simonyi S."/>
            <person name="Grun P."/>
            <person name="Shapiro-Ilan D."/>
            <person name="Pidot S.J."/>
            <person name="Stinear T.P."/>
            <person name="Ebersberger I."/>
            <person name="Bode H.B."/>
        </authorList>
    </citation>
    <scope>NUCLEOTIDE SEQUENCE [LARGE SCALE GENOMIC DNA]</scope>
    <source>
        <strain evidence="1 2">DSM 17907</strain>
    </source>
</reference>
<dbReference type="Proteomes" id="UP000221101">
    <property type="component" value="Unassembled WGS sequence"/>
</dbReference>
<comment type="caution">
    <text evidence="1">The sequence shown here is derived from an EMBL/GenBank/DDBJ whole genome shotgun (WGS) entry which is preliminary data.</text>
</comment>
<evidence type="ECO:0000313" key="1">
    <source>
        <dbReference type="EMBL" id="PHM70917.1"/>
    </source>
</evidence>
<sequence>MSMRTLYNLFMAKKAINYVNNSVEVISPNQIPKIPELLPYRDDMKLQLHHMRKMIDQTTRKNVIRDNIKRDEPHFYQKLYGKRIPIRSAYATEWHVGNCGEKAAIAFAHLKFNRVKPLDFFSIDIDNLGNDHHSIVVIGRVTGNSTDPATWGREAVICDPWDKTAYPAHLYPDKVAFKGRLKLRYRYE</sequence>
<keyword evidence="2" id="KW-1185">Reference proteome</keyword>
<evidence type="ECO:0000313" key="2">
    <source>
        <dbReference type="Proteomes" id="UP000221101"/>
    </source>
</evidence>